<keyword evidence="6" id="KW-0813">Transport</keyword>
<dbReference type="AlphaFoldDB" id="A0AA36FFP6"/>
<dbReference type="Proteomes" id="UP001162480">
    <property type="component" value="Chromosome 17"/>
</dbReference>
<keyword evidence="9 18" id="KW-0812">Transmembrane</keyword>
<dbReference type="PANTHER" id="PTHR21345:SF3">
    <property type="entry name" value="PROTEIN SPIRE"/>
    <property type="match status" value="1"/>
</dbReference>
<proteinExistence type="inferred from homology"/>
<dbReference type="CDD" id="cd22065">
    <property type="entry name" value="WH2_Spire_1-2_r1"/>
    <property type="match status" value="1"/>
</dbReference>
<keyword evidence="15" id="KW-0206">Cytoskeleton</keyword>
<evidence type="ECO:0000256" key="12">
    <source>
        <dbReference type="ARBA" id="ARBA00022989"/>
    </source>
</evidence>
<dbReference type="InterPro" id="IPR006214">
    <property type="entry name" value="Bax_inhibitor_1-related"/>
</dbReference>
<dbReference type="PANTHER" id="PTHR21345">
    <property type="entry name" value="SPIRE"/>
    <property type="match status" value="1"/>
</dbReference>
<dbReference type="Gene3D" id="1.10.510.10">
    <property type="entry name" value="Transferase(Phosphotransferase) domain 1"/>
    <property type="match status" value="1"/>
</dbReference>
<keyword evidence="14" id="KW-0009">Actin-binding</keyword>
<dbReference type="GO" id="GO:0008017">
    <property type="term" value="F:microtubule binding"/>
    <property type="evidence" value="ECO:0007669"/>
    <property type="project" value="TreeGrafter"/>
</dbReference>
<evidence type="ECO:0000313" key="21">
    <source>
        <dbReference type="Proteomes" id="UP001162480"/>
    </source>
</evidence>
<feature type="region of interest" description="Disordered" evidence="17">
    <location>
        <begin position="178"/>
        <end position="207"/>
    </location>
</feature>
<evidence type="ECO:0000256" key="13">
    <source>
        <dbReference type="ARBA" id="ARBA00023136"/>
    </source>
</evidence>
<dbReference type="CDD" id="cd10428">
    <property type="entry name" value="LFG_like"/>
    <property type="match status" value="1"/>
</dbReference>
<dbReference type="GO" id="GO:0005856">
    <property type="term" value="C:cytoskeleton"/>
    <property type="evidence" value="ECO:0007669"/>
    <property type="project" value="UniProtKB-SubCell"/>
</dbReference>
<dbReference type="SMART" id="SM00750">
    <property type="entry name" value="KIND"/>
    <property type="match status" value="1"/>
</dbReference>
<keyword evidence="11" id="KW-0653">Protein transport</keyword>
<dbReference type="InterPro" id="IPR011019">
    <property type="entry name" value="KIND_dom"/>
</dbReference>
<evidence type="ECO:0000256" key="17">
    <source>
        <dbReference type="SAM" id="MobiDB-lite"/>
    </source>
</evidence>
<dbReference type="GO" id="GO:0003779">
    <property type="term" value="F:actin binding"/>
    <property type="evidence" value="ECO:0007669"/>
    <property type="project" value="UniProtKB-KW"/>
</dbReference>
<gene>
    <name evidence="20" type="ORF">OCTVUL_1B015864</name>
</gene>
<dbReference type="GO" id="GO:0040038">
    <property type="term" value="P:polar body extrusion after meiotic divisions"/>
    <property type="evidence" value="ECO:0007669"/>
    <property type="project" value="TreeGrafter"/>
</dbReference>
<feature type="compositionally biased region" description="Basic residues" evidence="17">
    <location>
        <begin position="702"/>
        <end position="712"/>
    </location>
</feature>
<evidence type="ECO:0000256" key="1">
    <source>
        <dbReference type="ARBA" id="ARBA00004141"/>
    </source>
</evidence>
<reference evidence="20" key="1">
    <citation type="submission" date="2023-08" db="EMBL/GenBank/DDBJ databases">
        <authorList>
            <person name="Alioto T."/>
            <person name="Alioto T."/>
            <person name="Gomez Garrido J."/>
        </authorList>
    </citation>
    <scope>NUCLEOTIDE SEQUENCE</scope>
</reference>
<dbReference type="GO" id="GO:0005886">
    <property type="term" value="C:plasma membrane"/>
    <property type="evidence" value="ECO:0007669"/>
    <property type="project" value="UniProtKB-SubCell"/>
</dbReference>
<dbReference type="GO" id="GO:0051639">
    <property type="term" value="P:actin filament network formation"/>
    <property type="evidence" value="ECO:0007669"/>
    <property type="project" value="TreeGrafter"/>
</dbReference>
<keyword evidence="12 18" id="KW-1133">Transmembrane helix</keyword>
<feature type="transmembrane region" description="Helical" evidence="18">
    <location>
        <begin position="1066"/>
        <end position="1091"/>
    </location>
</feature>
<keyword evidence="7" id="KW-1003">Cell membrane</keyword>
<evidence type="ECO:0000256" key="2">
    <source>
        <dbReference type="ARBA" id="ARBA00004180"/>
    </source>
</evidence>
<dbReference type="GO" id="GO:0015031">
    <property type="term" value="P:protein transport"/>
    <property type="evidence" value="ECO:0007669"/>
    <property type="project" value="UniProtKB-KW"/>
</dbReference>
<feature type="transmembrane region" description="Helical" evidence="18">
    <location>
        <begin position="1103"/>
        <end position="1125"/>
    </location>
</feature>
<evidence type="ECO:0000256" key="7">
    <source>
        <dbReference type="ARBA" id="ARBA00022475"/>
    </source>
</evidence>
<accession>A0AA36FFP6</accession>
<evidence type="ECO:0000256" key="8">
    <source>
        <dbReference type="ARBA" id="ARBA00022490"/>
    </source>
</evidence>
<dbReference type="GO" id="GO:0051295">
    <property type="term" value="P:establishment of meiotic spindle localization"/>
    <property type="evidence" value="ECO:0007669"/>
    <property type="project" value="TreeGrafter"/>
</dbReference>
<dbReference type="Pfam" id="PF01027">
    <property type="entry name" value="Bax1-I"/>
    <property type="match status" value="1"/>
</dbReference>
<protein>
    <recommendedName>
        <fullName evidence="19">KIND domain-containing protein</fullName>
    </recommendedName>
</protein>
<dbReference type="InterPro" id="IPR011011">
    <property type="entry name" value="Znf_FYVE_PHD"/>
</dbReference>
<evidence type="ECO:0000256" key="5">
    <source>
        <dbReference type="ARBA" id="ARBA00010956"/>
    </source>
</evidence>
<evidence type="ECO:0000256" key="4">
    <source>
        <dbReference type="ARBA" id="ARBA00004413"/>
    </source>
</evidence>
<evidence type="ECO:0000256" key="3">
    <source>
        <dbReference type="ARBA" id="ARBA00004245"/>
    </source>
</evidence>
<dbReference type="EMBL" id="OX597830">
    <property type="protein sequence ID" value="CAI9735469.1"/>
    <property type="molecule type" value="Genomic_DNA"/>
</dbReference>
<dbReference type="GO" id="GO:0048193">
    <property type="term" value="P:Golgi vesicle transport"/>
    <property type="evidence" value="ECO:0007669"/>
    <property type="project" value="TreeGrafter"/>
</dbReference>
<dbReference type="GO" id="GO:0036089">
    <property type="term" value="P:cleavage furrow formation"/>
    <property type="evidence" value="ECO:0007669"/>
    <property type="project" value="TreeGrafter"/>
</dbReference>
<comment type="subcellular location">
    <subcellularLocation>
        <location evidence="4">Cell membrane</location>
        <topology evidence="4">Peripheral membrane protein</topology>
        <orientation evidence="4">Cytoplasmic side</orientation>
    </subcellularLocation>
    <subcellularLocation>
        <location evidence="3">Cytoplasm</location>
        <location evidence="3">Cytoskeleton</location>
    </subcellularLocation>
    <subcellularLocation>
        <location evidence="2">Cytoplasmic vesicle membrane</location>
        <topology evidence="2">Peripheral membrane protein</topology>
        <orientation evidence="2">Cytoplasmic side</orientation>
    </subcellularLocation>
    <subcellularLocation>
        <location evidence="1">Membrane</location>
        <topology evidence="1">Multi-pass membrane protein</topology>
    </subcellularLocation>
</comment>
<dbReference type="PROSITE" id="PS51377">
    <property type="entry name" value="KIND"/>
    <property type="match status" value="1"/>
</dbReference>
<keyword evidence="21" id="KW-1185">Reference proteome</keyword>
<evidence type="ECO:0000313" key="20">
    <source>
        <dbReference type="EMBL" id="CAI9735469.1"/>
    </source>
</evidence>
<keyword evidence="10" id="KW-0677">Repeat</keyword>
<feature type="compositionally biased region" description="Basic and acidic residues" evidence="17">
    <location>
        <begin position="445"/>
        <end position="471"/>
    </location>
</feature>
<dbReference type="SUPFAM" id="SSF57903">
    <property type="entry name" value="FYVE/PHD zinc finger"/>
    <property type="match status" value="1"/>
</dbReference>
<feature type="compositionally biased region" description="Polar residues" evidence="17">
    <location>
        <begin position="514"/>
        <end position="534"/>
    </location>
</feature>
<feature type="compositionally biased region" description="Acidic residues" evidence="17">
    <location>
        <begin position="198"/>
        <end position="207"/>
    </location>
</feature>
<dbReference type="GO" id="GO:0045010">
    <property type="term" value="P:actin nucleation"/>
    <property type="evidence" value="ECO:0007669"/>
    <property type="project" value="InterPro"/>
</dbReference>
<name>A0AA36FFP6_OCTVU</name>
<feature type="transmembrane region" description="Helical" evidence="18">
    <location>
        <begin position="918"/>
        <end position="944"/>
    </location>
</feature>
<comment type="similarity">
    <text evidence="5">Belongs to the spire family.</text>
</comment>
<evidence type="ECO:0000256" key="9">
    <source>
        <dbReference type="ARBA" id="ARBA00022692"/>
    </source>
</evidence>
<evidence type="ECO:0000259" key="19">
    <source>
        <dbReference type="PROSITE" id="PS51377"/>
    </source>
</evidence>
<feature type="transmembrane region" description="Helical" evidence="18">
    <location>
        <begin position="977"/>
        <end position="998"/>
    </location>
</feature>
<dbReference type="Pfam" id="PF16474">
    <property type="entry name" value="KIND"/>
    <property type="match status" value="1"/>
</dbReference>
<organism evidence="20 21">
    <name type="scientific">Octopus vulgaris</name>
    <name type="common">Common octopus</name>
    <dbReference type="NCBI Taxonomy" id="6645"/>
    <lineage>
        <taxon>Eukaryota</taxon>
        <taxon>Metazoa</taxon>
        <taxon>Spiralia</taxon>
        <taxon>Lophotrochozoa</taxon>
        <taxon>Mollusca</taxon>
        <taxon>Cephalopoda</taxon>
        <taxon>Coleoidea</taxon>
        <taxon>Octopodiformes</taxon>
        <taxon>Octopoda</taxon>
        <taxon>Incirrata</taxon>
        <taxon>Octopodidae</taxon>
        <taxon>Octopus</taxon>
    </lineage>
</organism>
<dbReference type="Gene3D" id="3.30.40.10">
    <property type="entry name" value="Zinc/RING finger domain, C3HC4 (zinc finger)"/>
    <property type="match status" value="1"/>
</dbReference>
<dbReference type="InterPro" id="IPR013083">
    <property type="entry name" value="Znf_RING/FYVE/PHD"/>
</dbReference>
<keyword evidence="8" id="KW-0963">Cytoplasm</keyword>
<evidence type="ECO:0000256" key="16">
    <source>
        <dbReference type="ARBA" id="ARBA00023329"/>
    </source>
</evidence>
<dbReference type="GO" id="GO:0030041">
    <property type="term" value="P:actin filament polymerization"/>
    <property type="evidence" value="ECO:0007669"/>
    <property type="project" value="TreeGrafter"/>
</dbReference>
<dbReference type="GO" id="GO:0005938">
    <property type="term" value="C:cell cortex"/>
    <property type="evidence" value="ECO:0007669"/>
    <property type="project" value="TreeGrafter"/>
</dbReference>
<dbReference type="InterPro" id="IPR029901">
    <property type="entry name" value="Spire"/>
</dbReference>
<feature type="domain" description="KIND" evidence="19">
    <location>
        <begin position="41"/>
        <end position="248"/>
    </location>
</feature>
<feature type="compositionally biased region" description="Basic and acidic residues" evidence="17">
    <location>
        <begin position="184"/>
        <end position="197"/>
    </location>
</feature>
<dbReference type="GO" id="GO:0030659">
    <property type="term" value="C:cytoplasmic vesicle membrane"/>
    <property type="evidence" value="ECO:0007669"/>
    <property type="project" value="UniProtKB-SubCell"/>
</dbReference>
<evidence type="ECO:0000256" key="11">
    <source>
        <dbReference type="ARBA" id="ARBA00022927"/>
    </source>
</evidence>
<feature type="region of interest" description="Disordered" evidence="17">
    <location>
        <begin position="692"/>
        <end position="715"/>
    </location>
</feature>
<feature type="region of interest" description="Disordered" evidence="17">
    <location>
        <begin position="505"/>
        <end position="542"/>
    </location>
</feature>
<evidence type="ECO:0000256" key="15">
    <source>
        <dbReference type="ARBA" id="ARBA00023212"/>
    </source>
</evidence>
<feature type="transmembrane region" description="Helical" evidence="18">
    <location>
        <begin position="1038"/>
        <end position="1060"/>
    </location>
</feature>
<keyword evidence="16" id="KW-0968">Cytoplasmic vesicle</keyword>
<dbReference type="CDD" id="cd22078">
    <property type="entry name" value="WH2_Spire1_r2-like"/>
    <property type="match status" value="1"/>
</dbReference>
<evidence type="ECO:0000256" key="6">
    <source>
        <dbReference type="ARBA" id="ARBA00022448"/>
    </source>
</evidence>
<feature type="transmembrane region" description="Helical" evidence="18">
    <location>
        <begin position="950"/>
        <end position="970"/>
    </location>
</feature>
<sequence length="1130" mass="127349">MSLRCQRLSARHGSVMAANCAADDGSDEESTTKSHNNQNHISLARVLKIFTSSISEEQAWAICNQCSKYFLNTNSKHNGYRILTKHRLDGLHIQKDGEVVIKSPQLSRRKEDNYSHTPEEHISESDLFKDKSIIKDKDIIQVLGLVVFQALDHGLAETEEHNFSTELESLIEYMTTSDTDVESDDSHTVDDEGIVRDGDDDGGEEDSLSSCNFETVLQMCKNHLSSSSDASLHYRAVCRALFTEAHELVTFLDKVSTGQKILQKQRQKVDELEALERSDWARLWIQIMKQLRHGVKLKKVDHSHQSFEGEYELTPYEILMKDIVFKRYRLNKIMVNGDIPPKVKHDAHTMILDFIRSRPPLHPMKDRVVNKLPPRSPDPHEKLLIEIRSQPKLRPIKEGKVLVETSRTKLNIDDEEESPLPVRKVIKPDFNLILDNSFEVDDEELSCREGSENKDTVKRQGKQDHSTDKNAKLVRRHTIMVCESPTEAKTSPIFETLQMISELEESPDGGNLVKSLSSSENISRSVGNSPTTSDRNLHVDHSTKSNVMHVSWTSSSTHTKEHQRSLPYKDYHPLSKKWQNPIECLSLTLDEVMHIRQVLTKAELESLLAQPQLYDLVSRGKVCFSCKSVKFSLFSQWGNNCQFCKRVVCNKCIRKMHVPAEHFNRIPVYTLSPSPPISPIENNQTMNIFTSTGTGSLLSPKKNGKSPKRRPLQRSQTISDKLLESKSRVMKGSLMNVCCDCKEMNKKSETFFLHTLRGTRKTFLINLPLTGTMNHGKVAIADASSGIFRCIFRYRYNSVACSINVSTRLEETTSKSILPFSTANMTTPHEPPPDYKSCSENPQFIGPAYTNPAMSPTVYSNPAIPSAGYSNPAMSPADDLPSYTATNDTESATIDQDDPTFGNSFSDKAIRRAFIRKVYLILMAQLILTVGIISLCIFVDAIRTWIKNNLWVYLTSYAIFICVYIVLVCIKSVRRKYPGNIICLIVLTVSMSIVLGTISCFHSTNIVLMSMAVTAVVCFSISLFAMQTKIDFTVCSSLLFVLVMVVIMFGFSLIITQYALVRPLPVLTSVYAALIALVYALFLIFDTQLIMGGKKYALSPEEYIFGALALYIDIIDLFLLILSLFGGNSN</sequence>
<feature type="transmembrane region" description="Helical" evidence="18">
    <location>
        <begin position="1004"/>
        <end position="1026"/>
    </location>
</feature>
<evidence type="ECO:0000256" key="10">
    <source>
        <dbReference type="ARBA" id="ARBA00022737"/>
    </source>
</evidence>
<evidence type="ECO:0000256" key="14">
    <source>
        <dbReference type="ARBA" id="ARBA00023203"/>
    </source>
</evidence>
<feature type="region of interest" description="Disordered" evidence="17">
    <location>
        <begin position="444"/>
        <end position="471"/>
    </location>
</feature>
<keyword evidence="13 18" id="KW-0472">Membrane</keyword>
<evidence type="ECO:0000256" key="18">
    <source>
        <dbReference type="SAM" id="Phobius"/>
    </source>
</evidence>